<dbReference type="AlphaFoldDB" id="A0A9P0HRW5"/>
<gene>
    <name evidence="2" type="ORF">NEZAVI_LOCUS14856</name>
</gene>
<dbReference type="OrthoDB" id="6606809at2759"/>
<evidence type="ECO:0000256" key="1">
    <source>
        <dbReference type="SAM" id="SignalP"/>
    </source>
</evidence>
<evidence type="ECO:0008006" key="4">
    <source>
        <dbReference type="Google" id="ProtNLM"/>
    </source>
</evidence>
<dbReference type="InterPro" id="IPR031734">
    <property type="entry name" value="MBF2"/>
</dbReference>
<dbReference type="EMBL" id="OV725083">
    <property type="protein sequence ID" value="CAH1407043.1"/>
    <property type="molecule type" value="Genomic_DNA"/>
</dbReference>
<dbReference type="Proteomes" id="UP001152798">
    <property type="component" value="Chromosome 7"/>
</dbReference>
<accession>A0A9P0HRW5</accession>
<protein>
    <recommendedName>
        <fullName evidence="4">Neuropeptide</fullName>
    </recommendedName>
</protein>
<feature type="signal peptide" evidence="1">
    <location>
        <begin position="1"/>
        <end position="31"/>
    </location>
</feature>
<reference evidence="2" key="1">
    <citation type="submission" date="2022-01" db="EMBL/GenBank/DDBJ databases">
        <authorList>
            <person name="King R."/>
        </authorList>
    </citation>
    <scope>NUCLEOTIDE SEQUENCE</scope>
</reference>
<sequence length="148" mass="16419">MNHQSIMKGIYSALVLAISAAFLLQLVSVDAAVTNADCEKGGKSHHYFFGTRSSYDRLLYHDLINLKSKWMRVTSIDKTYPQQGQPSLGRISYIEVLDQRSDGTGGCVYIRNGGIGQSSVTLHIKSQRNHGMNFVVNASVPRPNKFKV</sequence>
<name>A0A9P0HRW5_NEZVI</name>
<organism evidence="2 3">
    <name type="scientific">Nezara viridula</name>
    <name type="common">Southern green stink bug</name>
    <name type="synonym">Cimex viridulus</name>
    <dbReference type="NCBI Taxonomy" id="85310"/>
    <lineage>
        <taxon>Eukaryota</taxon>
        <taxon>Metazoa</taxon>
        <taxon>Ecdysozoa</taxon>
        <taxon>Arthropoda</taxon>
        <taxon>Hexapoda</taxon>
        <taxon>Insecta</taxon>
        <taxon>Pterygota</taxon>
        <taxon>Neoptera</taxon>
        <taxon>Paraneoptera</taxon>
        <taxon>Hemiptera</taxon>
        <taxon>Heteroptera</taxon>
        <taxon>Panheteroptera</taxon>
        <taxon>Pentatomomorpha</taxon>
        <taxon>Pentatomoidea</taxon>
        <taxon>Pentatomidae</taxon>
        <taxon>Pentatominae</taxon>
        <taxon>Nezara</taxon>
    </lineage>
</organism>
<feature type="chain" id="PRO_5040111376" description="Neuropeptide" evidence="1">
    <location>
        <begin position="32"/>
        <end position="148"/>
    </location>
</feature>
<evidence type="ECO:0000313" key="2">
    <source>
        <dbReference type="EMBL" id="CAH1407043.1"/>
    </source>
</evidence>
<keyword evidence="1" id="KW-0732">Signal</keyword>
<keyword evidence="3" id="KW-1185">Reference proteome</keyword>
<evidence type="ECO:0000313" key="3">
    <source>
        <dbReference type="Proteomes" id="UP001152798"/>
    </source>
</evidence>
<proteinExistence type="predicted"/>
<dbReference type="Pfam" id="PF15868">
    <property type="entry name" value="MBF2"/>
    <property type="match status" value="1"/>
</dbReference>
<dbReference type="PANTHER" id="PTHR37685">
    <property type="entry name" value="GEO11136P1-RELATED"/>
    <property type="match status" value="1"/>
</dbReference>
<dbReference type="PANTHER" id="PTHR37685:SF1">
    <property type="entry name" value="GEO11136P1-RELATED"/>
    <property type="match status" value="1"/>
</dbReference>